<comment type="caution">
    <text evidence="2">The sequence shown here is derived from an EMBL/GenBank/DDBJ whole genome shotgun (WGS) entry which is preliminary data.</text>
</comment>
<dbReference type="InterPro" id="IPR032675">
    <property type="entry name" value="LRR_dom_sf"/>
</dbReference>
<evidence type="ECO:0000259" key="1">
    <source>
        <dbReference type="PROSITE" id="PS50181"/>
    </source>
</evidence>
<accession>A0AA38UD82</accession>
<evidence type="ECO:0000313" key="3">
    <source>
        <dbReference type="Proteomes" id="UP001172457"/>
    </source>
</evidence>
<dbReference type="Gene3D" id="3.80.10.10">
    <property type="entry name" value="Ribonuclease Inhibitor"/>
    <property type="match status" value="1"/>
</dbReference>
<sequence>MRRRGEQRSWARIWDGKRAILDPRDSISRLPENVLNHIISFLPTTDKKHVQFLSRKWNRVYAQSQKKLTLKGVRLNEQRFLRTLLDVFPSVEELNLEHFSGIKKLKLVNYKLKTIKLFCGSLKSLDLTTPDLEYFEFVGFRLYPCRIELGICKSLMWGCMDNMMFADCDSSFPVLQALTLFGCDMTGDINISSSSLDYLALLRFKKAVDVTIDAPNLREFEYSGSRIVTFVELNVPDLEMATIELEPDLTEKRDEIWYRRLFGMLEDLNDADYLALVTDLDRLLIIHDRYRGTIAHPLDGFKKVVTWSTFVSKEYRKLLDTLFWLYPEATSFATQCRQRADANVDYDAA</sequence>
<dbReference type="EMBL" id="JARYMX010000001">
    <property type="protein sequence ID" value="KAJ9568287.1"/>
    <property type="molecule type" value="Genomic_DNA"/>
</dbReference>
<dbReference type="PANTHER" id="PTHR34145">
    <property type="entry name" value="OS02G0105600 PROTEIN"/>
    <property type="match status" value="1"/>
</dbReference>
<proteinExistence type="predicted"/>
<dbReference type="Pfam" id="PF00646">
    <property type="entry name" value="F-box"/>
    <property type="match status" value="1"/>
</dbReference>
<gene>
    <name evidence="2" type="ORF">OSB04_004253</name>
</gene>
<dbReference type="SUPFAM" id="SSF52058">
    <property type="entry name" value="L domain-like"/>
    <property type="match status" value="1"/>
</dbReference>
<organism evidence="2 3">
    <name type="scientific">Centaurea solstitialis</name>
    <name type="common">yellow star-thistle</name>
    <dbReference type="NCBI Taxonomy" id="347529"/>
    <lineage>
        <taxon>Eukaryota</taxon>
        <taxon>Viridiplantae</taxon>
        <taxon>Streptophyta</taxon>
        <taxon>Embryophyta</taxon>
        <taxon>Tracheophyta</taxon>
        <taxon>Spermatophyta</taxon>
        <taxon>Magnoliopsida</taxon>
        <taxon>eudicotyledons</taxon>
        <taxon>Gunneridae</taxon>
        <taxon>Pentapetalae</taxon>
        <taxon>asterids</taxon>
        <taxon>campanulids</taxon>
        <taxon>Asterales</taxon>
        <taxon>Asteraceae</taxon>
        <taxon>Carduoideae</taxon>
        <taxon>Cardueae</taxon>
        <taxon>Centaureinae</taxon>
        <taxon>Centaurea</taxon>
    </lineage>
</organism>
<dbReference type="SUPFAM" id="SSF81383">
    <property type="entry name" value="F-box domain"/>
    <property type="match status" value="1"/>
</dbReference>
<dbReference type="PROSITE" id="PS50181">
    <property type="entry name" value="FBOX"/>
    <property type="match status" value="1"/>
</dbReference>
<feature type="domain" description="F-box" evidence="1">
    <location>
        <begin position="24"/>
        <end position="70"/>
    </location>
</feature>
<evidence type="ECO:0000313" key="2">
    <source>
        <dbReference type="EMBL" id="KAJ9568287.1"/>
    </source>
</evidence>
<dbReference type="AlphaFoldDB" id="A0AA38UD82"/>
<reference evidence="2" key="1">
    <citation type="submission" date="2023-03" db="EMBL/GenBank/DDBJ databases">
        <title>Chromosome-scale reference genome and RAD-based genetic map of yellow starthistle (Centaurea solstitialis) reveal putative structural variation and QTLs associated with invader traits.</title>
        <authorList>
            <person name="Reatini B."/>
            <person name="Cang F.A."/>
            <person name="Jiang Q."/>
            <person name="Mckibben M.T.W."/>
            <person name="Barker M.S."/>
            <person name="Rieseberg L.H."/>
            <person name="Dlugosch K.M."/>
        </authorList>
    </citation>
    <scope>NUCLEOTIDE SEQUENCE</scope>
    <source>
        <strain evidence="2">CAN-66</strain>
        <tissue evidence="2">Leaf</tissue>
    </source>
</reference>
<keyword evidence="3" id="KW-1185">Reference proteome</keyword>
<name>A0AA38UD82_9ASTR</name>
<dbReference type="Proteomes" id="UP001172457">
    <property type="component" value="Chromosome 1"/>
</dbReference>
<protein>
    <recommendedName>
        <fullName evidence="1">F-box domain-containing protein</fullName>
    </recommendedName>
</protein>
<dbReference type="InterPro" id="IPR001810">
    <property type="entry name" value="F-box_dom"/>
</dbReference>
<dbReference type="InterPro" id="IPR036047">
    <property type="entry name" value="F-box-like_dom_sf"/>
</dbReference>
<dbReference type="InterPro" id="IPR053772">
    <property type="entry name" value="At1g61320/At1g61330-like"/>
</dbReference>
<dbReference type="PANTHER" id="PTHR34145:SF51">
    <property type="entry name" value="FBD DOMAIN-CONTAINING PROTEIN"/>
    <property type="match status" value="1"/>
</dbReference>